<protein>
    <submittedName>
        <fullName evidence="3">3-oxoacyl-ACP reductase FabG</fullName>
    </submittedName>
</protein>
<dbReference type="PANTHER" id="PTHR42879">
    <property type="entry name" value="3-OXOACYL-(ACYL-CARRIER-PROTEIN) REDUCTASE"/>
    <property type="match status" value="1"/>
</dbReference>
<dbReference type="PANTHER" id="PTHR42879:SF2">
    <property type="entry name" value="3-OXOACYL-[ACYL-CARRIER-PROTEIN] REDUCTASE FABG"/>
    <property type="match status" value="1"/>
</dbReference>
<dbReference type="InterPro" id="IPR036291">
    <property type="entry name" value="NAD(P)-bd_dom_sf"/>
</dbReference>
<dbReference type="Proteomes" id="UP000715441">
    <property type="component" value="Unassembled WGS sequence"/>
</dbReference>
<keyword evidence="4" id="KW-1185">Reference proteome</keyword>
<reference evidence="3 4" key="1">
    <citation type="submission" date="2020-04" db="EMBL/GenBank/DDBJ databases">
        <title>Novel species.</title>
        <authorList>
            <person name="Teo W.F.A."/>
            <person name="Lipun K."/>
            <person name="Srisuk N."/>
            <person name="Duangmal K."/>
        </authorList>
    </citation>
    <scope>NUCLEOTIDE SEQUENCE [LARGE SCALE GENOMIC DNA]</scope>
    <source>
        <strain evidence="3 4">K13G38</strain>
    </source>
</reference>
<dbReference type="InterPro" id="IPR020904">
    <property type="entry name" value="Sc_DH/Rdtase_CS"/>
</dbReference>
<dbReference type="EMBL" id="JAAXLS010000020">
    <property type="protein sequence ID" value="NKQ56168.1"/>
    <property type="molecule type" value="Genomic_DNA"/>
</dbReference>
<comment type="caution">
    <text evidence="3">The sequence shown here is derived from an EMBL/GenBank/DDBJ whole genome shotgun (WGS) entry which is preliminary data.</text>
</comment>
<feature type="domain" description="Ketoreductase" evidence="2">
    <location>
        <begin position="3"/>
        <end position="181"/>
    </location>
</feature>
<name>A0ABX1J8Y4_9PSEU</name>
<dbReference type="PRINTS" id="PR00081">
    <property type="entry name" value="GDHRDH"/>
</dbReference>
<dbReference type="InterPro" id="IPR002347">
    <property type="entry name" value="SDR_fam"/>
</dbReference>
<evidence type="ECO:0000313" key="3">
    <source>
        <dbReference type="EMBL" id="NKQ56168.1"/>
    </source>
</evidence>
<dbReference type="Pfam" id="PF13561">
    <property type="entry name" value="adh_short_C2"/>
    <property type="match status" value="1"/>
</dbReference>
<dbReference type="NCBIfam" id="NF009466">
    <property type="entry name" value="PRK12826.1-2"/>
    <property type="match status" value="1"/>
</dbReference>
<dbReference type="SMART" id="SM00822">
    <property type="entry name" value="PKS_KR"/>
    <property type="match status" value="1"/>
</dbReference>
<evidence type="ECO:0000313" key="4">
    <source>
        <dbReference type="Proteomes" id="UP000715441"/>
    </source>
</evidence>
<dbReference type="SUPFAM" id="SSF51735">
    <property type="entry name" value="NAD(P)-binding Rossmann-fold domains"/>
    <property type="match status" value="1"/>
</dbReference>
<dbReference type="RefSeq" id="WP_168519204.1">
    <property type="nucleotide sequence ID" value="NZ_JAAXLS010000020.1"/>
</dbReference>
<dbReference type="InterPro" id="IPR050259">
    <property type="entry name" value="SDR"/>
</dbReference>
<evidence type="ECO:0000259" key="2">
    <source>
        <dbReference type="SMART" id="SM00822"/>
    </source>
</evidence>
<sequence length="249" mass="25511">MAQVAIVTGGGRGIGATIAQRLAAQGCAVGVLDLDLAGATRVADEIAETGMPSTAIAVDVADTAAVESAVGAVTDQLGAPSILINNAGVTRDNLLFRMSDEDWDLVLRTHLRGCFLMARAVQKTMVAAGYGRIVNISSASALGNRGQANYAAAKAGIQGFTKTLALELGPYGITVNCVAPGFIVSDMTRATARRLGRDWEDYVAERAAQIPVRRAGTPEDVASVAGFLCSPDAGFVSGQVVYVAGGPKG</sequence>
<gene>
    <name evidence="3" type="primary">fabG</name>
    <name evidence="3" type="ORF">HFP15_25135</name>
</gene>
<dbReference type="InterPro" id="IPR057326">
    <property type="entry name" value="KR_dom"/>
</dbReference>
<dbReference type="PROSITE" id="PS00061">
    <property type="entry name" value="ADH_SHORT"/>
    <property type="match status" value="1"/>
</dbReference>
<comment type="similarity">
    <text evidence="1">Belongs to the short-chain dehydrogenases/reductases (SDR) family.</text>
</comment>
<evidence type="ECO:0000256" key="1">
    <source>
        <dbReference type="ARBA" id="ARBA00006484"/>
    </source>
</evidence>
<dbReference type="PRINTS" id="PR00080">
    <property type="entry name" value="SDRFAMILY"/>
</dbReference>
<proteinExistence type="inferred from homology"/>
<dbReference type="Gene3D" id="3.40.50.720">
    <property type="entry name" value="NAD(P)-binding Rossmann-like Domain"/>
    <property type="match status" value="1"/>
</dbReference>
<accession>A0ABX1J8Y4</accession>
<organism evidence="3 4">
    <name type="scientific">Amycolatopsis acididurans</name>
    <dbReference type="NCBI Taxonomy" id="2724524"/>
    <lineage>
        <taxon>Bacteria</taxon>
        <taxon>Bacillati</taxon>
        <taxon>Actinomycetota</taxon>
        <taxon>Actinomycetes</taxon>
        <taxon>Pseudonocardiales</taxon>
        <taxon>Pseudonocardiaceae</taxon>
        <taxon>Amycolatopsis</taxon>
    </lineage>
</organism>